<gene>
    <name evidence="1" type="ORF">BST83_04525</name>
</gene>
<dbReference type="AlphaFoldDB" id="A0A2S7KV43"/>
<organism evidence="1 2">
    <name type="scientific">Polaribacter filamentus</name>
    <dbReference type="NCBI Taxonomy" id="53483"/>
    <lineage>
        <taxon>Bacteria</taxon>
        <taxon>Pseudomonadati</taxon>
        <taxon>Bacteroidota</taxon>
        <taxon>Flavobacteriia</taxon>
        <taxon>Flavobacteriales</taxon>
        <taxon>Flavobacteriaceae</taxon>
    </lineage>
</organism>
<dbReference type="OrthoDB" id="866311at2"/>
<evidence type="ECO:0000313" key="1">
    <source>
        <dbReference type="EMBL" id="PQB06509.1"/>
    </source>
</evidence>
<dbReference type="RefSeq" id="WP_104808761.1">
    <property type="nucleotide sequence ID" value="NZ_MQUA01000013.1"/>
</dbReference>
<proteinExistence type="predicted"/>
<dbReference type="Proteomes" id="UP000239522">
    <property type="component" value="Unassembled WGS sequence"/>
</dbReference>
<reference evidence="1 2" key="1">
    <citation type="submission" date="2016-11" db="EMBL/GenBank/DDBJ databases">
        <title>Trade-off between light-utilization and light-protection in marine flavobacteria.</title>
        <authorList>
            <person name="Kumagai Y."/>
        </authorList>
    </citation>
    <scope>NUCLEOTIDE SEQUENCE [LARGE SCALE GENOMIC DNA]</scope>
    <source>
        <strain evidence="1 2">ATCC 700397</strain>
    </source>
</reference>
<name>A0A2S7KV43_9FLAO</name>
<protein>
    <submittedName>
        <fullName evidence="1">Uncharacterized protein</fullName>
    </submittedName>
</protein>
<sequence>MLLFGLVSGNLWLYPREISQGWDATLAHVPYHSLRIEAIDYLNKEKIDVDKVASFFPNLTTLDNIDFRGDQRSFENFNTVNKYVFYSNVYNLTDSEYEILDTNYRILQEFNKNNITVIIYILKENDFTRRKKNISRY</sequence>
<comment type="caution">
    <text evidence="1">The sequence shown here is derived from an EMBL/GenBank/DDBJ whole genome shotgun (WGS) entry which is preliminary data.</text>
</comment>
<keyword evidence="2" id="KW-1185">Reference proteome</keyword>
<accession>A0A2S7KV43</accession>
<evidence type="ECO:0000313" key="2">
    <source>
        <dbReference type="Proteomes" id="UP000239522"/>
    </source>
</evidence>
<dbReference type="EMBL" id="MQUA01000013">
    <property type="protein sequence ID" value="PQB06509.1"/>
    <property type="molecule type" value="Genomic_DNA"/>
</dbReference>